<evidence type="ECO:0000313" key="1">
    <source>
        <dbReference type="EMBL" id="GGK77706.1"/>
    </source>
</evidence>
<protein>
    <submittedName>
        <fullName evidence="1">Uncharacterized protein</fullName>
    </submittedName>
</protein>
<accession>A0A8J3FLG7</accession>
<sequence length="79" mass="8769">MPPDMRLRCTVCGQDYLAPYRNTVNGERFLLCAECDSVWLPGDDTSRPSGHSLSTVFAGHQFRPDEGDWDLIEPVPDGG</sequence>
<dbReference type="Proteomes" id="UP000656042">
    <property type="component" value="Unassembled WGS sequence"/>
</dbReference>
<gene>
    <name evidence="1" type="ORF">GCM10012284_09560</name>
</gene>
<evidence type="ECO:0000313" key="2">
    <source>
        <dbReference type="Proteomes" id="UP000656042"/>
    </source>
</evidence>
<dbReference type="EMBL" id="BMMX01000002">
    <property type="protein sequence ID" value="GGK77706.1"/>
    <property type="molecule type" value="Genomic_DNA"/>
</dbReference>
<proteinExistence type="predicted"/>
<reference evidence="1" key="2">
    <citation type="submission" date="2020-09" db="EMBL/GenBank/DDBJ databases">
        <authorList>
            <person name="Sun Q."/>
            <person name="Zhou Y."/>
        </authorList>
    </citation>
    <scope>NUCLEOTIDE SEQUENCE</scope>
    <source>
        <strain evidence="1">CGMCC 4.7299</strain>
    </source>
</reference>
<comment type="caution">
    <text evidence="1">The sequence shown here is derived from an EMBL/GenBank/DDBJ whole genome shotgun (WGS) entry which is preliminary data.</text>
</comment>
<organism evidence="1 2">
    <name type="scientific">Mangrovihabitans endophyticus</name>
    <dbReference type="NCBI Taxonomy" id="1751298"/>
    <lineage>
        <taxon>Bacteria</taxon>
        <taxon>Bacillati</taxon>
        <taxon>Actinomycetota</taxon>
        <taxon>Actinomycetes</taxon>
        <taxon>Micromonosporales</taxon>
        <taxon>Micromonosporaceae</taxon>
        <taxon>Mangrovihabitans</taxon>
    </lineage>
</organism>
<name>A0A8J3FLG7_9ACTN</name>
<reference evidence="1" key="1">
    <citation type="journal article" date="2014" name="Int. J. Syst. Evol. Microbiol.">
        <title>Complete genome sequence of Corynebacterium casei LMG S-19264T (=DSM 44701T), isolated from a smear-ripened cheese.</title>
        <authorList>
            <consortium name="US DOE Joint Genome Institute (JGI-PGF)"/>
            <person name="Walter F."/>
            <person name="Albersmeier A."/>
            <person name="Kalinowski J."/>
            <person name="Ruckert C."/>
        </authorList>
    </citation>
    <scope>NUCLEOTIDE SEQUENCE</scope>
    <source>
        <strain evidence="1">CGMCC 4.7299</strain>
    </source>
</reference>
<keyword evidence="2" id="KW-1185">Reference proteome</keyword>
<dbReference type="AlphaFoldDB" id="A0A8J3FLG7"/>